<name>A0ABQ2H473_9PSED</name>
<dbReference type="Proteomes" id="UP000616499">
    <property type="component" value="Unassembled WGS sequence"/>
</dbReference>
<accession>A0ABQ2H473</accession>
<dbReference type="EMBL" id="BMNW01000015">
    <property type="protein sequence ID" value="GGM29270.1"/>
    <property type="molecule type" value="Genomic_DNA"/>
</dbReference>
<evidence type="ECO:0000313" key="1">
    <source>
        <dbReference type="EMBL" id="GGM29270.1"/>
    </source>
</evidence>
<comment type="caution">
    <text evidence="1">The sequence shown here is derived from an EMBL/GenBank/DDBJ whole genome shotgun (WGS) entry which is preliminary data.</text>
</comment>
<protein>
    <submittedName>
        <fullName evidence="1">Uncharacterized protein</fullName>
    </submittedName>
</protein>
<organism evidence="1 2">
    <name type="scientific">Pseudomonas asuensis</name>
    <dbReference type="NCBI Taxonomy" id="1825787"/>
    <lineage>
        <taxon>Bacteria</taxon>
        <taxon>Pseudomonadati</taxon>
        <taxon>Pseudomonadota</taxon>
        <taxon>Gammaproteobacteria</taxon>
        <taxon>Pseudomonadales</taxon>
        <taxon>Pseudomonadaceae</taxon>
        <taxon>Pseudomonas</taxon>
    </lineage>
</organism>
<proteinExistence type="predicted"/>
<keyword evidence="2" id="KW-1185">Reference proteome</keyword>
<gene>
    <name evidence="1" type="ORF">GCM10009425_44790</name>
</gene>
<evidence type="ECO:0000313" key="2">
    <source>
        <dbReference type="Proteomes" id="UP000616499"/>
    </source>
</evidence>
<reference evidence="2" key="1">
    <citation type="journal article" date="2019" name="Int. J. Syst. Evol. Microbiol.">
        <title>The Global Catalogue of Microorganisms (GCM) 10K type strain sequencing project: providing services to taxonomists for standard genome sequencing and annotation.</title>
        <authorList>
            <consortium name="The Broad Institute Genomics Platform"/>
            <consortium name="The Broad Institute Genome Sequencing Center for Infectious Disease"/>
            <person name="Wu L."/>
            <person name="Ma J."/>
        </authorList>
    </citation>
    <scope>NUCLEOTIDE SEQUENCE [LARGE SCALE GENOMIC DNA]</scope>
    <source>
        <strain evidence="2">JCM 13501</strain>
    </source>
</reference>
<sequence>MLATTLVESLRRKTVLLPSPGIIERICSEAITRANRCVYNRATVAALTTFSSDGTTWLACLRQSPVKPNSRHMLEHIERPKAWQA</sequence>